<dbReference type="EMBL" id="PKMF04000215">
    <property type="protein sequence ID" value="KAK7842804.1"/>
    <property type="molecule type" value="Genomic_DNA"/>
</dbReference>
<keyword evidence="2" id="KW-1185">Reference proteome</keyword>
<name>A0AAW0KW39_QUESU</name>
<comment type="caution">
    <text evidence="1">The sequence shown here is derived from an EMBL/GenBank/DDBJ whole genome shotgun (WGS) entry which is preliminary data.</text>
</comment>
<gene>
    <name evidence="1" type="ORF">CFP56_013399</name>
</gene>
<accession>A0AAW0KW39</accession>
<sequence length="8" mass="925">MEPMASIF</sequence>
<evidence type="ECO:0000313" key="1">
    <source>
        <dbReference type="EMBL" id="KAK7842804.1"/>
    </source>
</evidence>
<organism evidence="1 2">
    <name type="scientific">Quercus suber</name>
    <name type="common">Cork oak</name>
    <dbReference type="NCBI Taxonomy" id="58331"/>
    <lineage>
        <taxon>Eukaryota</taxon>
        <taxon>Viridiplantae</taxon>
        <taxon>Streptophyta</taxon>
        <taxon>Embryophyta</taxon>
        <taxon>Tracheophyta</taxon>
        <taxon>Spermatophyta</taxon>
        <taxon>Magnoliopsida</taxon>
        <taxon>eudicotyledons</taxon>
        <taxon>Gunneridae</taxon>
        <taxon>Pentapetalae</taxon>
        <taxon>rosids</taxon>
        <taxon>fabids</taxon>
        <taxon>Fagales</taxon>
        <taxon>Fagaceae</taxon>
        <taxon>Quercus</taxon>
    </lineage>
</organism>
<reference evidence="1 2" key="1">
    <citation type="journal article" date="2018" name="Sci. Data">
        <title>The draft genome sequence of cork oak.</title>
        <authorList>
            <person name="Ramos A.M."/>
            <person name="Usie A."/>
            <person name="Barbosa P."/>
            <person name="Barros P.M."/>
            <person name="Capote T."/>
            <person name="Chaves I."/>
            <person name="Simoes F."/>
            <person name="Abreu I."/>
            <person name="Carrasquinho I."/>
            <person name="Faro C."/>
            <person name="Guimaraes J.B."/>
            <person name="Mendonca D."/>
            <person name="Nobrega F."/>
            <person name="Rodrigues L."/>
            <person name="Saibo N.J.M."/>
            <person name="Varela M.C."/>
            <person name="Egas C."/>
            <person name="Matos J."/>
            <person name="Miguel C.M."/>
            <person name="Oliveira M.M."/>
            <person name="Ricardo C.P."/>
            <person name="Goncalves S."/>
        </authorList>
    </citation>
    <scope>NUCLEOTIDE SEQUENCE [LARGE SCALE GENOMIC DNA]</scope>
    <source>
        <strain evidence="2">cv. HL8</strain>
    </source>
</reference>
<evidence type="ECO:0000313" key="2">
    <source>
        <dbReference type="Proteomes" id="UP000237347"/>
    </source>
</evidence>
<dbReference type="Proteomes" id="UP000237347">
    <property type="component" value="Unassembled WGS sequence"/>
</dbReference>
<protein>
    <submittedName>
        <fullName evidence="1">Uncharacterized protein</fullName>
    </submittedName>
</protein>
<proteinExistence type="predicted"/>